<evidence type="ECO:0000256" key="6">
    <source>
        <dbReference type="ARBA" id="ARBA00022989"/>
    </source>
</evidence>
<evidence type="ECO:0000256" key="3">
    <source>
        <dbReference type="ARBA" id="ARBA00018191"/>
    </source>
</evidence>
<name>A0A5B7FLQ2_PORTR</name>
<dbReference type="GO" id="GO:0005743">
    <property type="term" value="C:mitochondrial inner membrane"/>
    <property type="evidence" value="ECO:0007669"/>
    <property type="project" value="UniProtKB-SubCell"/>
</dbReference>
<dbReference type="PANTHER" id="PTHR21382:SF1">
    <property type="entry name" value="NADH DEHYDROGENASE [UBIQUINONE] 1 ALPHA SUBCOMPLEX SUBUNIT 11"/>
    <property type="match status" value="1"/>
</dbReference>
<keyword evidence="11" id="KW-0830">Ubiquinone</keyword>
<evidence type="ECO:0000256" key="1">
    <source>
        <dbReference type="ARBA" id="ARBA00004292"/>
    </source>
</evidence>
<dbReference type="AlphaFoldDB" id="A0A5B7FLQ2"/>
<keyword evidence="6" id="KW-1133">Transmembrane helix</keyword>
<protein>
    <recommendedName>
        <fullName evidence="3">NADH dehydrogenase [ubiquinone] 1 alpha subcomplex subunit 11</fullName>
    </recommendedName>
    <alternativeName>
        <fullName evidence="9">Complex I-B14.7</fullName>
    </alternativeName>
    <alternativeName>
        <fullName evidence="10">NADH-ubiquinone oxidoreductase subunit B14.7</fullName>
    </alternativeName>
</protein>
<keyword evidence="7" id="KW-0496">Mitochondrion</keyword>
<accession>A0A5B7FLQ2</accession>
<evidence type="ECO:0000256" key="7">
    <source>
        <dbReference type="ARBA" id="ARBA00023128"/>
    </source>
</evidence>
<dbReference type="EMBL" id="VSRR010006941">
    <property type="protein sequence ID" value="MPC45888.1"/>
    <property type="molecule type" value="Genomic_DNA"/>
</dbReference>
<gene>
    <name evidence="11" type="primary">Ndufa11</name>
    <name evidence="11" type="ORF">E2C01_039594</name>
</gene>
<keyword evidence="8" id="KW-0472">Membrane</keyword>
<comment type="similarity">
    <text evidence="2">Belongs to the complex I NDUFA11 subunit family.</text>
</comment>
<dbReference type="PANTHER" id="PTHR21382">
    <property type="entry name" value="NADH-UBIQUINONE OXIDOREDUCTASE SUBUNIT"/>
    <property type="match status" value="1"/>
</dbReference>
<dbReference type="InterPro" id="IPR039205">
    <property type="entry name" value="NDUFA11"/>
</dbReference>
<organism evidence="11 12">
    <name type="scientific">Portunus trituberculatus</name>
    <name type="common">Swimming crab</name>
    <name type="synonym">Neptunus trituberculatus</name>
    <dbReference type="NCBI Taxonomy" id="210409"/>
    <lineage>
        <taxon>Eukaryota</taxon>
        <taxon>Metazoa</taxon>
        <taxon>Ecdysozoa</taxon>
        <taxon>Arthropoda</taxon>
        <taxon>Crustacea</taxon>
        <taxon>Multicrustacea</taxon>
        <taxon>Malacostraca</taxon>
        <taxon>Eumalacostraca</taxon>
        <taxon>Eucarida</taxon>
        <taxon>Decapoda</taxon>
        <taxon>Pleocyemata</taxon>
        <taxon>Brachyura</taxon>
        <taxon>Eubrachyura</taxon>
        <taxon>Portunoidea</taxon>
        <taxon>Portunidae</taxon>
        <taxon>Portuninae</taxon>
        <taxon>Portunus</taxon>
    </lineage>
</organism>
<reference evidence="11 12" key="1">
    <citation type="submission" date="2019-05" db="EMBL/GenBank/DDBJ databases">
        <title>Another draft genome of Portunus trituberculatus and its Hox gene families provides insights of decapod evolution.</title>
        <authorList>
            <person name="Jeong J.-H."/>
            <person name="Song I."/>
            <person name="Kim S."/>
            <person name="Choi T."/>
            <person name="Kim D."/>
            <person name="Ryu S."/>
            <person name="Kim W."/>
        </authorList>
    </citation>
    <scope>NUCLEOTIDE SEQUENCE [LARGE SCALE GENOMIC DNA]</scope>
    <source>
        <tissue evidence="11">Muscle</tissue>
    </source>
</reference>
<dbReference type="GO" id="GO:0006120">
    <property type="term" value="P:mitochondrial electron transport, NADH to ubiquinone"/>
    <property type="evidence" value="ECO:0007669"/>
    <property type="project" value="InterPro"/>
</dbReference>
<keyword evidence="4" id="KW-0812">Transmembrane</keyword>
<keyword evidence="5" id="KW-0999">Mitochondrion inner membrane</keyword>
<evidence type="ECO:0000256" key="5">
    <source>
        <dbReference type="ARBA" id="ARBA00022792"/>
    </source>
</evidence>
<evidence type="ECO:0000256" key="4">
    <source>
        <dbReference type="ARBA" id="ARBA00022692"/>
    </source>
</evidence>
<evidence type="ECO:0000256" key="9">
    <source>
        <dbReference type="ARBA" id="ARBA00030608"/>
    </source>
</evidence>
<proteinExistence type="inferred from homology"/>
<evidence type="ECO:0000256" key="2">
    <source>
        <dbReference type="ARBA" id="ARBA00008699"/>
    </source>
</evidence>
<dbReference type="Proteomes" id="UP000324222">
    <property type="component" value="Unassembled WGS sequence"/>
</dbReference>
<keyword evidence="12" id="KW-1185">Reference proteome</keyword>
<dbReference type="GO" id="GO:0045271">
    <property type="term" value="C:respiratory chain complex I"/>
    <property type="evidence" value="ECO:0007669"/>
    <property type="project" value="InterPro"/>
</dbReference>
<evidence type="ECO:0000313" key="12">
    <source>
        <dbReference type="Proteomes" id="UP000324222"/>
    </source>
</evidence>
<evidence type="ECO:0000313" key="11">
    <source>
        <dbReference type="EMBL" id="MPC45888.1"/>
    </source>
</evidence>
<evidence type="ECO:0000256" key="8">
    <source>
        <dbReference type="ARBA" id="ARBA00023136"/>
    </source>
</evidence>
<comment type="caution">
    <text evidence="11">The sequence shown here is derived from an EMBL/GenBank/DDBJ whole genome shotgun (WGS) entry which is preliminary data.</text>
</comment>
<sequence length="119" mass="12712">MLSKTQGYVPTLVCYIRSTVPAAAAGATFAAVTCVSTTLRGKDDKFNYFYGGASAGGIFGVAARSFRVGVPLAVFLGFCATVYKDSKDNGWKVFPTGIKHEMGMIDSSAKYDFTLTKPR</sequence>
<comment type="subcellular location">
    <subcellularLocation>
        <location evidence="1">Mitochondrion inner membrane</location>
        <topology evidence="1">Multi-pass membrane protein</topology>
        <orientation evidence="1">Matrix side</orientation>
    </subcellularLocation>
</comment>
<evidence type="ECO:0000256" key="10">
    <source>
        <dbReference type="ARBA" id="ARBA00031497"/>
    </source>
</evidence>
<dbReference type="OrthoDB" id="1913277at2759"/>